<name>A0AAU9J8K3_9CILI</name>
<evidence type="ECO:0000313" key="2">
    <source>
        <dbReference type="Proteomes" id="UP001162131"/>
    </source>
</evidence>
<dbReference type="Proteomes" id="UP001162131">
    <property type="component" value="Unassembled WGS sequence"/>
</dbReference>
<keyword evidence="2" id="KW-1185">Reference proteome</keyword>
<dbReference type="EMBL" id="CAJZBQ010000029">
    <property type="protein sequence ID" value="CAG9321701.1"/>
    <property type="molecule type" value="Genomic_DNA"/>
</dbReference>
<organism evidence="1 2">
    <name type="scientific">Blepharisma stoltei</name>
    <dbReference type="NCBI Taxonomy" id="1481888"/>
    <lineage>
        <taxon>Eukaryota</taxon>
        <taxon>Sar</taxon>
        <taxon>Alveolata</taxon>
        <taxon>Ciliophora</taxon>
        <taxon>Postciliodesmatophora</taxon>
        <taxon>Heterotrichea</taxon>
        <taxon>Heterotrichida</taxon>
        <taxon>Blepharismidae</taxon>
        <taxon>Blepharisma</taxon>
    </lineage>
</organism>
<proteinExistence type="predicted"/>
<reference evidence="1" key="1">
    <citation type="submission" date="2021-09" db="EMBL/GenBank/DDBJ databases">
        <authorList>
            <consortium name="AG Swart"/>
            <person name="Singh M."/>
            <person name="Singh A."/>
            <person name="Seah K."/>
            <person name="Emmerich C."/>
        </authorList>
    </citation>
    <scope>NUCLEOTIDE SEQUENCE</scope>
    <source>
        <strain evidence="1">ATCC30299</strain>
    </source>
</reference>
<gene>
    <name evidence="1" type="ORF">BSTOLATCC_MIC29615</name>
</gene>
<accession>A0AAU9J8K3</accession>
<evidence type="ECO:0000313" key="1">
    <source>
        <dbReference type="EMBL" id="CAG9321701.1"/>
    </source>
</evidence>
<dbReference type="AlphaFoldDB" id="A0AAU9J8K3"/>
<comment type="caution">
    <text evidence="1">The sequence shown here is derived from an EMBL/GenBank/DDBJ whole genome shotgun (WGS) entry which is preliminary data.</text>
</comment>
<sequence>MKLESLLRDKNWKDLKKIRQKWIKCWGNFNGSHKSSFWKMEIQKRNRACWEKNWVKNCKVQEKDKML</sequence>
<protein>
    <submittedName>
        <fullName evidence="1">Uncharacterized protein</fullName>
    </submittedName>
</protein>